<dbReference type="InterPro" id="IPR011527">
    <property type="entry name" value="ABC1_TM_dom"/>
</dbReference>
<evidence type="ECO:0000256" key="2">
    <source>
        <dbReference type="ARBA" id="ARBA00005417"/>
    </source>
</evidence>
<feature type="transmembrane region" description="Helical" evidence="9">
    <location>
        <begin position="20"/>
        <end position="39"/>
    </location>
</feature>
<comment type="similarity">
    <text evidence="2">Belongs to the ABC transporter superfamily.</text>
</comment>
<evidence type="ECO:0000313" key="13">
    <source>
        <dbReference type="Proteomes" id="UP001271249"/>
    </source>
</evidence>
<evidence type="ECO:0000259" key="10">
    <source>
        <dbReference type="PROSITE" id="PS50893"/>
    </source>
</evidence>
<dbReference type="PANTHER" id="PTHR24221:SF248">
    <property type="entry name" value="ABC TRANSPORTER TRANSMEMBRANE REGION"/>
    <property type="match status" value="1"/>
</dbReference>
<protein>
    <submittedName>
        <fullName evidence="12">Type I secretion system permease/ATPase</fullName>
    </submittedName>
</protein>
<dbReference type="InterPro" id="IPR010128">
    <property type="entry name" value="ATPase_T1SS_PrtD-like"/>
</dbReference>
<feature type="compositionally biased region" description="Basic and acidic residues" evidence="8">
    <location>
        <begin position="580"/>
        <end position="589"/>
    </location>
</feature>
<proteinExistence type="inferred from homology"/>
<dbReference type="InterPro" id="IPR003593">
    <property type="entry name" value="AAA+_ATPase"/>
</dbReference>
<evidence type="ECO:0000256" key="5">
    <source>
        <dbReference type="ARBA" id="ARBA00022840"/>
    </source>
</evidence>
<keyword evidence="5" id="KW-0067">ATP-binding</keyword>
<evidence type="ECO:0000256" key="9">
    <source>
        <dbReference type="SAM" id="Phobius"/>
    </source>
</evidence>
<dbReference type="PROSITE" id="PS50929">
    <property type="entry name" value="ABC_TM1F"/>
    <property type="match status" value="1"/>
</dbReference>
<evidence type="ECO:0000313" key="12">
    <source>
        <dbReference type="EMBL" id="MDX8492461.1"/>
    </source>
</evidence>
<feature type="transmembrane region" description="Helical" evidence="9">
    <location>
        <begin position="119"/>
        <end position="140"/>
    </location>
</feature>
<dbReference type="Gene3D" id="1.20.1560.10">
    <property type="entry name" value="ABC transporter type 1, transmembrane domain"/>
    <property type="match status" value="1"/>
</dbReference>
<sequence length="589" mass="63163">MPSYTNRGVLSKSVVEMGLFSAVMNALLLVLPLYMLQVYDRVLPAANLDTLTYLTLLALSSLLLFGVLEVVRGVYASRLAARLDVSLGTSSFLAAMSGPRAGLGDVQALRDLATLRNFIASRTIFFLFDLPFGPIFVGLLYFIHPLLFLVTVVGAVLMVAIAILNQIASSRPGKEAAENLNASMNSAQAFARNFETVRALGMVSNAIEFWGTRFSGSLHASDGLARINSFYGGVSRTTRSTLQIAILGVGAYLVLRNEMTAGMIFASSMISARALQPLDQIIGSWRQIIDANLAWKRLSALRSGPDNQENVALPAPEGALSLDQIVYHLPGAADGSLPLIKRLTFEVAAGETVAIVGPSQAGKSTLARLIVGAIEARSGAIRIDGGDIRNWDAEELGRHIGYLPQDVELFPGTIAQNITRFEPDAPDEKLIQAAQRAQVHELILGQRDGYSTLIGPTGVRLSGGERQRIGLARAFYGDPKVLVLDEPNANLDSNGEAALERAIIGARSRKTTVLVITHRPSLASKCDRILMLRSGQIEVYGLTKDVLDRLVTRRGQAGRPAASQSRGSEGVVPFPSSARGEMKVANDGS</sequence>
<dbReference type="InterPro" id="IPR017871">
    <property type="entry name" value="ABC_transporter-like_CS"/>
</dbReference>
<feature type="transmembrane region" description="Helical" evidence="9">
    <location>
        <begin position="51"/>
        <end position="71"/>
    </location>
</feature>
<name>A0ABU4YZR1_9HYPH</name>
<accession>A0ABU4YZR1</accession>
<evidence type="ECO:0000259" key="11">
    <source>
        <dbReference type="PROSITE" id="PS50929"/>
    </source>
</evidence>
<dbReference type="Pfam" id="PF00664">
    <property type="entry name" value="ABC_membrane"/>
    <property type="match status" value="1"/>
</dbReference>
<dbReference type="SUPFAM" id="SSF52540">
    <property type="entry name" value="P-loop containing nucleoside triphosphate hydrolases"/>
    <property type="match status" value="1"/>
</dbReference>
<evidence type="ECO:0000256" key="6">
    <source>
        <dbReference type="ARBA" id="ARBA00022989"/>
    </source>
</evidence>
<dbReference type="Pfam" id="PF00005">
    <property type="entry name" value="ABC_tran"/>
    <property type="match status" value="1"/>
</dbReference>
<organism evidence="12 13">
    <name type="scientific">Mesorhizobium captivum</name>
    <dbReference type="NCBI Taxonomy" id="3072319"/>
    <lineage>
        <taxon>Bacteria</taxon>
        <taxon>Pseudomonadati</taxon>
        <taxon>Pseudomonadota</taxon>
        <taxon>Alphaproteobacteria</taxon>
        <taxon>Hyphomicrobiales</taxon>
        <taxon>Phyllobacteriaceae</taxon>
        <taxon>Mesorhizobium</taxon>
    </lineage>
</organism>
<dbReference type="InterPro" id="IPR003439">
    <property type="entry name" value="ABC_transporter-like_ATP-bd"/>
</dbReference>
<dbReference type="Proteomes" id="UP001271249">
    <property type="component" value="Unassembled WGS sequence"/>
</dbReference>
<keyword evidence="3 9" id="KW-0812">Transmembrane</keyword>
<reference evidence="12 13" key="1">
    <citation type="submission" date="2023-08" db="EMBL/GenBank/DDBJ databases">
        <title>Implementing the SeqCode for naming new Mesorhizobium species isolated from Vachellia karroo root nodules.</title>
        <authorList>
            <person name="Van Lill M."/>
        </authorList>
    </citation>
    <scope>NUCLEOTIDE SEQUENCE [LARGE SCALE GENOMIC DNA]</scope>
    <source>
        <strain evidence="12 13">VK22B</strain>
    </source>
</reference>
<dbReference type="InterPro" id="IPR027417">
    <property type="entry name" value="P-loop_NTPase"/>
</dbReference>
<feature type="domain" description="ABC transporter" evidence="10">
    <location>
        <begin position="320"/>
        <end position="559"/>
    </location>
</feature>
<keyword evidence="6 9" id="KW-1133">Transmembrane helix</keyword>
<keyword evidence="4" id="KW-0547">Nucleotide-binding</keyword>
<dbReference type="InterPro" id="IPR039421">
    <property type="entry name" value="Type_1_exporter"/>
</dbReference>
<dbReference type="SUPFAM" id="SSF90123">
    <property type="entry name" value="ABC transporter transmembrane region"/>
    <property type="match status" value="1"/>
</dbReference>
<feature type="transmembrane region" description="Helical" evidence="9">
    <location>
        <begin position="146"/>
        <end position="164"/>
    </location>
</feature>
<dbReference type="SMART" id="SM00382">
    <property type="entry name" value="AAA"/>
    <property type="match status" value="1"/>
</dbReference>
<evidence type="ECO:0000256" key="4">
    <source>
        <dbReference type="ARBA" id="ARBA00022741"/>
    </source>
</evidence>
<dbReference type="EMBL" id="JAVIJC010000011">
    <property type="protein sequence ID" value="MDX8492461.1"/>
    <property type="molecule type" value="Genomic_DNA"/>
</dbReference>
<comment type="subcellular location">
    <subcellularLocation>
        <location evidence="1">Cell membrane</location>
        <topology evidence="1">Multi-pass membrane protein</topology>
    </subcellularLocation>
</comment>
<evidence type="ECO:0000256" key="3">
    <source>
        <dbReference type="ARBA" id="ARBA00022692"/>
    </source>
</evidence>
<dbReference type="Gene3D" id="3.40.50.300">
    <property type="entry name" value="P-loop containing nucleotide triphosphate hydrolases"/>
    <property type="match status" value="1"/>
</dbReference>
<evidence type="ECO:0000256" key="1">
    <source>
        <dbReference type="ARBA" id="ARBA00004651"/>
    </source>
</evidence>
<dbReference type="InterPro" id="IPR036640">
    <property type="entry name" value="ABC1_TM_sf"/>
</dbReference>
<dbReference type="PANTHER" id="PTHR24221">
    <property type="entry name" value="ATP-BINDING CASSETTE SUB-FAMILY B"/>
    <property type="match status" value="1"/>
</dbReference>
<keyword evidence="13" id="KW-1185">Reference proteome</keyword>
<keyword evidence="7 9" id="KW-0472">Membrane</keyword>
<feature type="domain" description="ABC transmembrane type-1" evidence="11">
    <location>
        <begin position="17"/>
        <end position="290"/>
    </location>
</feature>
<dbReference type="PROSITE" id="PS50893">
    <property type="entry name" value="ABC_TRANSPORTER_2"/>
    <property type="match status" value="1"/>
</dbReference>
<evidence type="ECO:0000256" key="7">
    <source>
        <dbReference type="ARBA" id="ARBA00023136"/>
    </source>
</evidence>
<comment type="caution">
    <text evidence="12">The sequence shown here is derived from an EMBL/GenBank/DDBJ whole genome shotgun (WGS) entry which is preliminary data.</text>
</comment>
<dbReference type="RefSeq" id="WP_320226447.1">
    <property type="nucleotide sequence ID" value="NZ_JAVIJB010000017.1"/>
</dbReference>
<evidence type="ECO:0000256" key="8">
    <source>
        <dbReference type="SAM" id="MobiDB-lite"/>
    </source>
</evidence>
<dbReference type="NCBIfam" id="TIGR01842">
    <property type="entry name" value="type_I_sec_PrtD"/>
    <property type="match status" value="1"/>
</dbReference>
<dbReference type="PROSITE" id="PS00211">
    <property type="entry name" value="ABC_TRANSPORTER_1"/>
    <property type="match status" value="1"/>
</dbReference>
<feature type="region of interest" description="Disordered" evidence="8">
    <location>
        <begin position="557"/>
        <end position="589"/>
    </location>
</feature>
<gene>
    <name evidence="12" type="ORF">RFN29_12810</name>
</gene>